<evidence type="ECO:0000313" key="2">
    <source>
        <dbReference type="EMBL" id="CAK1554576.1"/>
    </source>
</evidence>
<keyword evidence="1" id="KW-0175">Coiled coil</keyword>
<gene>
    <name evidence="2" type="ORF">LNINA_LOCUS13482</name>
</gene>
<dbReference type="Proteomes" id="UP001497472">
    <property type="component" value="Unassembled WGS sequence"/>
</dbReference>
<comment type="caution">
    <text evidence="2">The sequence shown here is derived from an EMBL/GenBank/DDBJ whole genome shotgun (WGS) entry which is preliminary data.</text>
</comment>
<proteinExistence type="predicted"/>
<reference evidence="2 3" key="1">
    <citation type="submission" date="2023-11" db="EMBL/GenBank/DDBJ databases">
        <authorList>
            <person name="Okamura Y."/>
        </authorList>
    </citation>
    <scope>NUCLEOTIDE SEQUENCE [LARGE SCALE GENOMIC DNA]</scope>
</reference>
<dbReference type="EMBL" id="CAVLEF010000279">
    <property type="protein sequence ID" value="CAK1554576.1"/>
    <property type="molecule type" value="Genomic_DNA"/>
</dbReference>
<evidence type="ECO:0000256" key="1">
    <source>
        <dbReference type="SAM" id="Coils"/>
    </source>
</evidence>
<name>A0AAV1K1L0_9NEOP</name>
<feature type="coiled-coil region" evidence="1">
    <location>
        <begin position="8"/>
        <end position="67"/>
    </location>
</feature>
<dbReference type="AlphaFoldDB" id="A0AAV1K1L0"/>
<protein>
    <submittedName>
        <fullName evidence="2">Uncharacterized protein</fullName>
    </submittedName>
</protein>
<sequence>MLTRRGFAAQEEAKLKLALKELQSLKDLCAQLTLEREENERELLESKKNLKSELTSLFQENTKIQHERDTRPT</sequence>
<accession>A0AAV1K1L0</accession>
<evidence type="ECO:0000313" key="3">
    <source>
        <dbReference type="Proteomes" id="UP001497472"/>
    </source>
</evidence>
<organism evidence="2 3">
    <name type="scientific">Leptosia nina</name>
    <dbReference type="NCBI Taxonomy" id="320188"/>
    <lineage>
        <taxon>Eukaryota</taxon>
        <taxon>Metazoa</taxon>
        <taxon>Ecdysozoa</taxon>
        <taxon>Arthropoda</taxon>
        <taxon>Hexapoda</taxon>
        <taxon>Insecta</taxon>
        <taxon>Pterygota</taxon>
        <taxon>Neoptera</taxon>
        <taxon>Endopterygota</taxon>
        <taxon>Lepidoptera</taxon>
        <taxon>Glossata</taxon>
        <taxon>Ditrysia</taxon>
        <taxon>Papilionoidea</taxon>
        <taxon>Pieridae</taxon>
        <taxon>Pierinae</taxon>
        <taxon>Leptosia</taxon>
    </lineage>
</organism>
<keyword evidence="3" id="KW-1185">Reference proteome</keyword>